<feature type="compositionally biased region" description="Low complexity" evidence="2">
    <location>
        <begin position="457"/>
        <end position="468"/>
    </location>
</feature>
<dbReference type="AlphaFoldDB" id="V4VJ23"/>
<feature type="region of interest" description="Disordered" evidence="2">
    <location>
        <begin position="191"/>
        <end position="218"/>
    </location>
</feature>
<dbReference type="Proteomes" id="UP000030687">
    <property type="component" value="Unassembled WGS sequence"/>
</dbReference>
<dbReference type="OMA" id="RRIAIQH"/>
<sequence length="538" mass="60086">MKFSAGLLRANSHRHHKVSHQSHSHNWPFELFVFVPIHRLTCDLSASFLSLSLKLRKEKMGYRSGVVIDLEFDFDGSIDNRSTSELISMLKSSFRDADFAKVESILVEREEERKLELESTMQANDWLKEKLEESGMQKLKAENERNELIERERKAGSLIEFWKKKYEGLESRIRQLDADIMLLASADSHARASSQNGNNVVEETPAPAAPDQGQDCSRLPSGSIIRIIDSDDDCASEEILSRNGTTSLRVAKSYHSSQAGAQHVTGRLKRKHDSCPILNENKNSNGDSVEDEDVDDNSFTADHKLAKIQKLNHGHNVSPINHCAEPAVSSGTSVEKFCTPSSALLGQCESKLGAEHGSQNFMREFLLDVPGICNIDCSSSSSSSSSGSESDVDLDFDFPQLTRIVNYRKWESESEMLAAFEEENELYLKAVCALHRQQTTVGKSPRSSLSSNDQGFNQANAHQSSSNNRGFNQVNAHRVTSLAEFLIDGDSQGNLKKSVSELQQYDPDGLGDCKKIAFDYSKQLFEIYQKKEDPLFMS</sequence>
<reference evidence="3 4" key="1">
    <citation type="submission" date="2013-10" db="EMBL/GenBank/DDBJ databases">
        <authorList>
            <consortium name="International Citrus Genome Consortium"/>
            <person name="Jenkins J."/>
            <person name="Schmutz J."/>
            <person name="Prochnik S."/>
            <person name="Rokhsar D."/>
            <person name="Gmitter F."/>
            <person name="Ollitrault P."/>
            <person name="Machado M."/>
            <person name="Talon M."/>
            <person name="Wincker P."/>
            <person name="Jaillon O."/>
            <person name="Morgante M."/>
        </authorList>
    </citation>
    <scope>NUCLEOTIDE SEQUENCE</scope>
    <source>
        <strain evidence="4">cv. Clemenules</strain>
    </source>
</reference>
<protein>
    <submittedName>
        <fullName evidence="3">Uncharacterized protein</fullName>
    </submittedName>
</protein>
<feature type="coiled-coil region" evidence="1">
    <location>
        <begin position="131"/>
        <end position="179"/>
    </location>
</feature>
<evidence type="ECO:0000313" key="3">
    <source>
        <dbReference type="EMBL" id="ESR52639.1"/>
    </source>
</evidence>
<organism evidence="3 4">
    <name type="scientific">Citrus clementina</name>
    <name type="common">Clementine</name>
    <name type="synonym">Citrus deliciosa x Citrus sinensis</name>
    <dbReference type="NCBI Taxonomy" id="85681"/>
    <lineage>
        <taxon>Eukaryota</taxon>
        <taxon>Viridiplantae</taxon>
        <taxon>Streptophyta</taxon>
        <taxon>Embryophyta</taxon>
        <taxon>Tracheophyta</taxon>
        <taxon>Spermatophyta</taxon>
        <taxon>Magnoliopsida</taxon>
        <taxon>eudicotyledons</taxon>
        <taxon>Gunneridae</taxon>
        <taxon>Pentapetalae</taxon>
        <taxon>rosids</taxon>
        <taxon>malvids</taxon>
        <taxon>Sapindales</taxon>
        <taxon>Rutaceae</taxon>
        <taxon>Aurantioideae</taxon>
        <taxon>Citrus</taxon>
    </lineage>
</organism>
<gene>
    <name evidence="3" type="ORF">CICLE_v10019635mg</name>
</gene>
<evidence type="ECO:0000256" key="2">
    <source>
        <dbReference type="SAM" id="MobiDB-lite"/>
    </source>
</evidence>
<evidence type="ECO:0000313" key="4">
    <source>
        <dbReference type="Proteomes" id="UP000030687"/>
    </source>
</evidence>
<dbReference type="EMBL" id="KI536661">
    <property type="protein sequence ID" value="ESR52639.1"/>
    <property type="molecule type" value="Genomic_DNA"/>
</dbReference>
<dbReference type="InParanoid" id="V4VJ23"/>
<accession>V4VJ23</accession>
<keyword evidence="4" id="KW-1185">Reference proteome</keyword>
<dbReference type="Gramene" id="ESR52639">
    <property type="protein sequence ID" value="ESR52639"/>
    <property type="gene ID" value="CICLE_v10019635mg"/>
</dbReference>
<dbReference type="eggNOG" id="ENOG502SQXP">
    <property type="taxonomic scope" value="Eukaryota"/>
</dbReference>
<dbReference type="PANTHER" id="PTHR34380">
    <property type="entry name" value="BNAA03G12380D PROTEIN"/>
    <property type="match status" value="1"/>
</dbReference>
<dbReference type="STRING" id="85681.V4VJ23"/>
<evidence type="ECO:0000256" key="1">
    <source>
        <dbReference type="SAM" id="Coils"/>
    </source>
</evidence>
<keyword evidence="1" id="KW-0175">Coiled coil</keyword>
<proteinExistence type="predicted"/>
<dbReference type="KEGG" id="cic:CICLE_v10019635mg"/>
<feature type="compositionally biased region" description="Polar residues" evidence="2">
    <location>
        <begin position="442"/>
        <end position="456"/>
    </location>
</feature>
<dbReference type="PANTHER" id="PTHR34380:SF1">
    <property type="entry name" value="OS01G0221300 PROTEIN"/>
    <property type="match status" value="1"/>
</dbReference>
<feature type="region of interest" description="Disordered" evidence="2">
    <location>
        <begin position="442"/>
        <end position="471"/>
    </location>
</feature>
<feature type="compositionally biased region" description="Polar residues" evidence="2">
    <location>
        <begin position="191"/>
        <end position="201"/>
    </location>
</feature>
<feature type="region of interest" description="Disordered" evidence="2">
    <location>
        <begin position="259"/>
        <end position="295"/>
    </location>
</feature>
<name>V4VJ23_CITCL</name>